<evidence type="ECO:0000256" key="2">
    <source>
        <dbReference type="SAM" id="Phobius"/>
    </source>
</evidence>
<name>A0AA38VG85_9PEZI</name>
<evidence type="ECO:0000256" key="1">
    <source>
        <dbReference type="SAM" id="MobiDB-lite"/>
    </source>
</evidence>
<keyword evidence="2" id="KW-0812">Transmembrane</keyword>
<evidence type="ECO:0008006" key="5">
    <source>
        <dbReference type="Google" id="ProtNLM"/>
    </source>
</evidence>
<keyword evidence="2" id="KW-0472">Membrane</keyword>
<protein>
    <recommendedName>
        <fullName evidence="5">Ubiquitin-protein ligase sel1</fullName>
    </recommendedName>
</protein>
<proteinExistence type="predicted"/>
<sequence>MQLPGLRIGTTVDPSIGHLTARQQFEDGYDDSDFPFWYTRSFQTGIIVKWSLFLGLLILFTAYLVIGYTHAKKRMARGLPPLAYHRWLVSRHQLSRVDPRYAYPAPAGYTTYRPPQDDYGMYAMPPPVYDPNAPRPPVYYGPPPTQQQQHDVGATKVDPDQSRGGYQRPTVTEEYEAPAGPPPGPTVRPQGTGNSNPFRD</sequence>
<feature type="region of interest" description="Disordered" evidence="1">
    <location>
        <begin position="133"/>
        <end position="200"/>
    </location>
</feature>
<dbReference type="Proteomes" id="UP001174691">
    <property type="component" value="Unassembled WGS sequence"/>
</dbReference>
<reference evidence="3" key="1">
    <citation type="submission" date="2022-07" db="EMBL/GenBank/DDBJ databases">
        <title>Fungi with potential for degradation of polypropylene.</title>
        <authorList>
            <person name="Gostincar C."/>
        </authorList>
    </citation>
    <scope>NUCLEOTIDE SEQUENCE</scope>
    <source>
        <strain evidence="3">EXF-13287</strain>
    </source>
</reference>
<dbReference type="Pfam" id="PF12273">
    <property type="entry name" value="RCR"/>
    <property type="match status" value="1"/>
</dbReference>
<dbReference type="EMBL" id="JANBVN010000076">
    <property type="protein sequence ID" value="KAJ9149704.1"/>
    <property type="molecule type" value="Genomic_DNA"/>
</dbReference>
<dbReference type="AlphaFoldDB" id="A0AA38VG85"/>
<evidence type="ECO:0000313" key="3">
    <source>
        <dbReference type="EMBL" id="KAJ9149704.1"/>
    </source>
</evidence>
<keyword evidence="4" id="KW-1185">Reference proteome</keyword>
<accession>A0AA38VG85</accession>
<feature type="transmembrane region" description="Helical" evidence="2">
    <location>
        <begin position="46"/>
        <end position="66"/>
    </location>
</feature>
<organism evidence="3 4">
    <name type="scientific">Coniochaeta hoffmannii</name>
    <dbReference type="NCBI Taxonomy" id="91930"/>
    <lineage>
        <taxon>Eukaryota</taxon>
        <taxon>Fungi</taxon>
        <taxon>Dikarya</taxon>
        <taxon>Ascomycota</taxon>
        <taxon>Pezizomycotina</taxon>
        <taxon>Sordariomycetes</taxon>
        <taxon>Sordariomycetidae</taxon>
        <taxon>Coniochaetales</taxon>
        <taxon>Coniochaetaceae</taxon>
        <taxon>Coniochaeta</taxon>
    </lineage>
</organism>
<comment type="caution">
    <text evidence="3">The sequence shown here is derived from an EMBL/GenBank/DDBJ whole genome shotgun (WGS) entry which is preliminary data.</text>
</comment>
<evidence type="ECO:0000313" key="4">
    <source>
        <dbReference type="Proteomes" id="UP001174691"/>
    </source>
</evidence>
<dbReference type="InterPro" id="IPR020999">
    <property type="entry name" value="Chitin_synth_reg_RCR"/>
</dbReference>
<keyword evidence="2" id="KW-1133">Transmembrane helix</keyword>
<feature type="compositionally biased region" description="Polar residues" evidence="1">
    <location>
        <begin position="189"/>
        <end position="200"/>
    </location>
</feature>
<feature type="compositionally biased region" description="Pro residues" evidence="1">
    <location>
        <begin position="133"/>
        <end position="145"/>
    </location>
</feature>
<gene>
    <name evidence="3" type="ORF">NKR19_g5507</name>
</gene>